<dbReference type="InterPro" id="IPR049457">
    <property type="entry name" value="Emfourin"/>
</dbReference>
<protein>
    <submittedName>
        <fullName evidence="1">Uncharacterized protein</fullName>
    </submittedName>
</protein>
<gene>
    <name evidence="1" type="ORF">FB390_6741</name>
</gene>
<name>A0A543EY87_9NOCA</name>
<sequence length="102" mass="10204">MVPVKVTLTTSGGHLPGLPTRPTVVDSATLAAADADRLAHAVAAAVAADDAALRTFRAPDAATYRLTIETADGTDVLVGSDGALSPALAELLDVVEQLGTPS</sequence>
<reference evidence="1 2" key="1">
    <citation type="submission" date="2019-06" db="EMBL/GenBank/DDBJ databases">
        <title>Sequencing the genomes of 1000 actinobacteria strains.</title>
        <authorList>
            <person name="Klenk H.-P."/>
        </authorList>
    </citation>
    <scope>NUCLEOTIDE SEQUENCE [LARGE SCALE GENOMIC DNA]</scope>
    <source>
        <strain evidence="1 2">DSM 103495</strain>
    </source>
</reference>
<organism evidence="1 2">
    <name type="scientific">Nocardia bhagyanarayanae</name>
    <dbReference type="NCBI Taxonomy" id="1215925"/>
    <lineage>
        <taxon>Bacteria</taxon>
        <taxon>Bacillati</taxon>
        <taxon>Actinomycetota</taxon>
        <taxon>Actinomycetes</taxon>
        <taxon>Mycobacteriales</taxon>
        <taxon>Nocardiaceae</taxon>
        <taxon>Nocardia</taxon>
    </lineage>
</organism>
<dbReference type="Pfam" id="PF20242">
    <property type="entry name" value="Emfourin"/>
    <property type="match status" value="1"/>
</dbReference>
<evidence type="ECO:0000313" key="1">
    <source>
        <dbReference type="EMBL" id="TQM26541.1"/>
    </source>
</evidence>
<dbReference type="AlphaFoldDB" id="A0A543EY87"/>
<keyword evidence="2" id="KW-1185">Reference proteome</keyword>
<dbReference type="RefSeq" id="WP_185757381.1">
    <property type="nucleotide sequence ID" value="NZ_VFPG01000002.1"/>
</dbReference>
<accession>A0A543EY87</accession>
<comment type="caution">
    <text evidence="1">The sequence shown here is derived from an EMBL/GenBank/DDBJ whole genome shotgun (WGS) entry which is preliminary data.</text>
</comment>
<evidence type="ECO:0000313" key="2">
    <source>
        <dbReference type="Proteomes" id="UP000316331"/>
    </source>
</evidence>
<dbReference type="EMBL" id="VFPG01000002">
    <property type="protein sequence ID" value="TQM26541.1"/>
    <property type="molecule type" value="Genomic_DNA"/>
</dbReference>
<dbReference type="Proteomes" id="UP000316331">
    <property type="component" value="Unassembled WGS sequence"/>
</dbReference>
<proteinExistence type="predicted"/>